<name>A0A699ISC3_TANCI</name>
<dbReference type="InterPro" id="IPR013103">
    <property type="entry name" value="RVT_2"/>
</dbReference>
<reference evidence="2" key="1">
    <citation type="journal article" date="2019" name="Sci. Rep.">
        <title>Draft genome of Tanacetum cinerariifolium, the natural source of mosquito coil.</title>
        <authorList>
            <person name="Yamashiro T."/>
            <person name="Shiraishi A."/>
            <person name="Satake H."/>
            <person name="Nakayama K."/>
        </authorList>
    </citation>
    <scope>NUCLEOTIDE SEQUENCE</scope>
</reference>
<protein>
    <submittedName>
        <fullName evidence="2">Ribonuclease H-like domain-containing protein</fullName>
    </submittedName>
</protein>
<dbReference type="EMBL" id="BKCJ010320070">
    <property type="protein sequence ID" value="GEZ76139.1"/>
    <property type="molecule type" value="Genomic_DNA"/>
</dbReference>
<dbReference type="CDD" id="cd09272">
    <property type="entry name" value="RNase_HI_RT_Ty1"/>
    <property type="match status" value="1"/>
</dbReference>
<feature type="domain" description="Reverse transcriptase Ty1/copia-type" evidence="1">
    <location>
        <begin position="53"/>
        <end position="194"/>
    </location>
</feature>
<gene>
    <name evidence="2" type="ORF">Tci_548112</name>
</gene>
<organism evidence="2">
    <name type="scientific">Tanacetum cinerariifolium</name>
    <name type="common">Dalmatian daisy</name>
    <name type="synonym">Chrysanthemum cinerariifolium</name>
    <dbReference type="NCBI Taxonomy" id="118510"/>
    <lineage>
        <taxon>Eukaryota</taxon>
        <taxon>Viridiplantae</taxon>
        <taxon>Streptophyta</taxon>
        <taxon>Embryophyta</taxon>
        <taxon>Tracheophyta</taxon>
        <taxon>Spermatophyta</taxon>
        <taxon>Magnoliopsida</taxon>
        <taxon>eudicotyledons</taxon>
        <taxon>Gunneridae</taxon>
        <taxon>Pentapetalae</taxon>
        <taxon>asterids</taxon>
        <taxon>campanulids</taxon>
        <taxon>Asterales</taxon>
        <taxon>Asteraceae</taxon>
        <taxon>Asteroideae</taxon>
        <taxon>Anthemideae</taxon>
        <taxon>Anthemidinae</taxon>
        <taxon>Tanacetum</taxon>
    </lineage>
</organism>
<proteinExistence type="predicted"/>
<dbReference type="InterPro" id="IPR043502">
    <property type="entry name" value="DNA/RNA_pol_sf"/>
</dbReference>
<evidence type="ECO:0000313" key="2">
    <source>
        <dbReference type="EMBL" id="GEZ76139.1"/>
    </source>
</evidence>
<dbReference type="Pfam" id="PF07727">
    <property type="entry name" value="RVT_2"/>
    <property type="match status" value="1"/>
</dbReference>
<sequence>MITRSQSGIVKPINRLSLHTFYISPIPKNPSHALKDPNWHNAMYDEYNALVKNGTWLLVPRPACVNMVRSMWLFKHNFHADRTLSRYKARLVANGSSQQLGVDFDETFSRVVKSAIIRTVLSFVVSRQWPIHQLDVKNAFLNDDLSETVYMHQPPGFVDNRYPHHVCLLQRSLYGLKQPPRAWFQRFTETAWLHNLLRELHSPLSTTTLVYYDNVSAVYMSVNPVQHQRTKHIEIDIHFIRDMVTAGQVRHPLERP</sequence>
<dbReference type="PANTHER" id="PTHR11439:SF524">
    <property type="entry name" value="RNA-DIRECTED DNA POLYMERASE, PROTEIN KINASE RLK-PELLE-DLSV FAMILY"/>
    <property type="match status" value="1"/>
</dbReference>
<dbReference type="SUPFAM" id="SSF56672">
    <property type="entry name" value="DNA/RNA polymerases"/>
    <property type="match status" value="1"/>
</dbReference>
<dbReference type="PANTHER" id="PTHR11439">
    <property type="entry name" value="GAG-POL-RELATED RETROTRANSPOSON"/>
    <property type="match status" value="1"/>
</dbReference>
<comment type="caution">
    <text evidence="2">The sequence shown here is derived from an EMBL/GenBank/DDBJ whole genome shotgun (WGS) entry which is preliminary data.</text>
</comment>
<accession>A0A699ISC3</accession>
<evidence type="ECO:0000259" key="1">
    <source>
        <dbReference type="Pfam" id="PF07727"/>
    </source>
</evidence>
<dbReference type="AlphaFoldDB" id="A0A699ISC3"/>